<sequence length="396" mass="42477">MIEIRHTVAKPVVKEPRMVSHVRPDPALAPVPVADGLDALRRLSARLGADPRRTQGAGGNTSIKDGGTLWIKASGTWLAHALDRPIMVPVALAPLLDACRQGKPEAEKAAGFVVAQPGTPAAALRPSIETTVHAVIPWRVVIHLHCVETLAHAVRTDARARLAERLDGLRGVHWTLVPYIRPGLPLARAIMAARPFGERANVHILANHGLIVSARHGGPRRKTLLERVIAPLAVTPRAPPQADLADLAALAKGSAYRLPDDPAAHAIAMDPATLAVARGAPLYPDHVIFLGDRIDVADRGADPDGVPGDRPPRIAAPDAPPMRVMPGRGVLLRRDGWTVGMDAMARCLADVAARLSPTDPIRRLTATDIHALTHWEAETYRQALNKETQNRTTRNG</sequence>
<reference evidence="3 4" key="1">
    <citation type="journal article" date="2009" name="BMC Genomics">
        <title>Complete genome sequence of the sugarcane nitrogen-fixing endophyte Gluconacetobacter diazotrophicus Pal5.</title>
        <authorList>
            <person name="Bertalan M."/>
            <person name="Albano R."/>
            <person name="Padua V."/>
            <person name="Rouws L."/>
            <person name="Rojas C."/>
            <person name="Hemerly A."/>
            <person name="Teixeira K."/>
            <person name="Schwab S."/>
            <person name="Araujo J."/>
            <person name="Oliveira A."/>
            <person name="Franca L."/>
            <person name="Magalhaes V."/>
            <person name="Alqueres S."/>
            <person name="Cardoso A."/>
            <person name="Almeida W."/>
            <person name="Loureiro M.M."/>
            <person name="Nogueira E."/>
            <person name="Cidade D."/>
            <person name="Oliveira D."/>
            <person name="Simao T."/>
            <person name="Macedo J."/>
            <person name="Valadao A."/>
            <person name="Dreschsel M."/>
            <person name="Freitas F."/>
            <person name="Vidal M."/>
            <person name="Guedes H."/>
            <person name="Rodrigues E."/>
            <person name="Meneses C."/>
            <person name="Brioso P."/>
            <person name="Pozzer L."/>
            <person name="Figueiredo D."/>
            <person name="Montano H."/>
            <person name="Junior J."/>
            <person name="Filho G."/>
            <person name="Flores V."/>
            <person name="Ferreira B."/>
            <person name="Branco A."/>
            <person name="Gonzalez P."/>
            <person name="Guillobel H."/>
            <person name="Lemos M."/>
            <person name="Seibel L."/>
            <person name="Macedo J."/>
            <person name="Alves-Ferreira M."/>
            <person name="Sachetto-Martins G."/>
            <person name="Coelho A."/>
            <person name="Santos E."/>
            <person name="Amaral G."/>
            <person name="Neves A."/>
            <person name="Pacheco A.B."/>
            <person name="Carvalho D."/>
            <person name="Lery L."/>
            <person name="Bisch P."/>
            <person name="Rossle S.C."/>
            <person name="Urmenyi T."/>
            <person name="Kruger W.V."/>
            <person name="Martins O."/>
            <person name="Baldani J.I."/>
            <person name="Ferreira P.C."/>
        </authorList>
    </citation>
    <scope>NUCLEOTIDE SEQUENCE [LARGE SCALE GENOMIC DNA]</scope>
    <source>
        <strain evidence="4">ATCC 49037 / DSM 5601 / CCUG 37298 / CIP 103539 / LMG 7603 / PAl5</strain>
    </source>
</reference>
<evidence type="ECO:0000313" key="4">
    <source>
        <dbReference type="Proteomes" id="UP000001176"/>
    </source>
</evidence>
<evidence type="ECO:0000313" key="3">
    <source>
        <dbReference type="EMBL" id="CAP55432.1"/>
    </source>
</evidence>
<dbReference type="EMBL" id="AM889285">
    <property type="protein sequence ID" value="CAP55432.1"/>
    <property type="molecule type" value="Genomic_DNA"/>
</dbReference>
<dbReference type="SUPFAM" id="SSF53639">
    <property type="entry name" value="AraD/HMP-PK domain-like"/>
    <property type="match status" value="1"/>
</dbReference>
<organism evidence="3 4">
    <name type="scientific">Gluconacetobacter diazotrophicus (strain ATCC 49037 / DSM 5601 / CCUG 37298 / CIP 103539 / LMG 7603 / PAl5)</name>
    <dbReference type="NCBI Taxonomy" id="272568"/>
    <lineage>
        <taxon>Bacteria</taxon>
        <taxon>Pseudomonadati</taxon>
        <taxon>Pseudomonadota</taxon>
        <taxon>Alphaproteobacteria</taxon>
        <taxon>Acetobacterales</taxon>
        <taxon>Acetobacteraceae</taxon>
        <taxon>Gluconacetobacter</taxon>
    </lineage>
</organism>
<evidence type="ECO:0000259" key="2">
    <source>
        <dbReference type="SMART" id="SM01007"/>
    </source>
</evidence>
<dbReference type="Gene3D" id="3.40.225.10">
    <property type="entry name" value="Class II aldolase/adducin N-terminal domain"/>
    <property type="match status" value="1"/>
</dbReference>
<dbReference type="AlphaFoldDB" id="A9HFZ9"/>
<dbReference type="SMART" id="SM01007">
    <property type="entry name" value="Aldolase_II"/>
    <property type="match status" value="1"/>
</dbReference>
<feature type="region of interest" description="Disordered" evidence="1">
    <location>
        <begin position="300"/>
        <end position="320"/>
    </location>
</feature>
<name>A9HFZ9_GLUDA</name>
<dbReference type="Proteomes" id="UP000001176">
    <property type="component" value="Chromosome"/>
</dbReference>
<dbReference type="InterPro" id="IPR001303">
    <property type="entry name" value="Aldolase_II/adducin_N"/>
</dbReference>
<protein>
    <recommendedName>
        <fullName evidence="2">Class II aldolase/adducin N-terminal domain-containing protein</fullName>
    </recommendedName>
</protein>
<gene>
    <name evidence="3" type="ordered locus">GDI1489</name>
</gene>
<accession>A9HFZ9</accession>
<dbReference type="KEGG" id="gdi:GDI1489"/>
<proteinExistence type="predicted"/>
<dbReference type="InterPro" id="IPR036409">
    <property type="entry name" value="Aldolase_II/adducin_N_sf"/>
</dbReference>
<feature type="domain" description="Class II aldolase/adducin N-terminal" evidence="2">
    <location>
        <begin position="39"/>
        <end position="233"/>
    </location>
</feature>
<keyword evidence="4" id="KW-1185">Reference proteome</keyword>
<evidence type="ECO:0000256" key="1">
    <source>
        <dbReference type="SAM" id="MobiDB-lite"/>
    </source>
</evidence>
<dbReference type="Pfam" id="PF00596">
    <property type="entry name" value="Aldolase_II"/>
    <property type="match status" value="1"/>
</dbReference>
<feature type="compositionally biased region" description="Low complexity" evidence="1">
    <location>
        <begin position="303"/>
        <end position="317"/>
    </location>
</feature>